<dbReference type="Proteomes" id="UP000015104">
    <property type="component" value="Unassembled WGS sequence"/>
</dbReference>
<name>T1KAE5_TETUR</name>
<protein>
    <submittedName>
        <fullName evidence="1">Uncharacterized protein</fullName>
    </submittedName>
</protein>
<dbReference type="HOGENOM" id="CLU_2029633_0_0_1"/>
<proteinExistence type="predicted"/>
<dbReference type="EMBL" id="CAEY01001938">
    <property type="status" value="NOT_ANNOTATED_CDS"/>
    <property type="molecule type" value="Genomic_DNA"/>
</dbReference>
<evidence type="ECO:0000313" key="2">
    <source>
        <dbReference type="Proteomes" id="UP000015104"/>
    </source>
</evidence>
<dbReference type="AlphaFoldDB" id="T1KAE5"/>
<dbReference type="EnsemblMetazoa" id="tetur08g00090.1">
    <property type="protein sequence ID" value="tetur08g00090.1"/>
    <property type="gene ID" value="tetur08g00090"/>
</dbReference>
<accession>T1KAE5</accession>
<keyword evidence="2" id="KW-1185">Reference proteome</keyword>
<evidence type="ECO:0000313" key="1">
    <source>
        <dbReference type="EnsemblMetazoa" id="tetur08g00090.1"/>
    </source>
</evidence>
<sequence length="122" mass="13553">MNLFFGDIKEPTSRAVNLDDEEDDGEFELTSKTVSSFTLTFEPATPAPEFKSEELKMIFITFGHPSKSQIITSGLVGSLVLKKSDDAELQETIGRLFKISDAILCFQINQRVYLSILGSLLT</sequence>
<reference evidence="1" key="2">
    <citation type="submission" date="2015-06" db="UniProtKB">
        <authorList>
            <consortium name="EnsemblMetazoa"/>
        </authorList>
    </citation>
    <scope>IDENTIFICATION</scope>
</reference>
<organism evidence="1 2">
    <name type="scientific">Tetranychus urticae</name>
    <name type="common">Two-spotted spider mite</name>
    <dbReference type="NCBI Taxonomy" id="32264"/>
    <lineage>
        <taxon>Eukaryota</taxon>
        <taxon>Metazoa</taxon>
        <taxon>Ecdysozoa</taxon>
        <taxon>Arthropoda</taxon>
        <taxon>Chelicerata</taxon>
        <taxon>Arachnida</taxon>
        <taxon>Acari</taxon>
        <taxon>Acariformes</taxon>
        <taxon>Trombidiformes</taxon>
        <taxon>Prostigmata</taxon>
        <taxon>Eleutherengona</taxon>
        <taxon>Raphignathae</taxon>
        <taxon>Tetranychoidea</taxon>
        <taxon>Tetranychidae</taxon>
        <taxon>Tetranychus</taxon>
    </lineage>
</organism>
<reference evidence="2" key="1">
    <citation type="submission" date="2011-08" db="EMBL/GenBank/DDBJ databases">
        <authorList>
            <person name="Rombauts S."/>
        </authorList>
    </citation>
    <scope>NUCLEOTIDE SEQUENCE</scope>
    <source>
        <strain evidence="2">London</strain>
    </source>
</reference>